<protein>
    <recommendedName>
        <fullName evidence="4">FAS1 domain-containing protein</fullName>
    </recommendedName>
</protein>
<evidence type="ECO:0000256" key="3">
    <source>
        <dbReference type="SAM" id="SignalP"/>
    </source>
</evidence>
<dbReference type="PANTHER" id="PTHR33985:SF17">
    <property type="entry name" value="FASCICLIN-LIKE ARABINOGALACTAN PROTEIN 20"/>
    <property type="match status" value="1"/>
</dbReference>
<evidence type="ECO:0000259" key="4">
    <source>
        <dbReference type="PROSITE" id="PS50213"/>
    </source>
</evidence>
<dbReference type="Gene3D" id="2.30.180.10">
    <property type="entry name" value="FAS1 domain"/>
    <property type="match status" value="2"/>
</dbReference>
<evidence type="ECO:0000313" key="5">
    <source>
        <dbReference type="EMBL" id="KAJ4973472.1"/>
    </source>
</evidence>
<dbReference type="AlphaFoldDB" id="A0A9Q0KMW9"/>
<evidence type="ECO:0000256" key="1">
    <source>
        <dbReference type="ARBA" id="ARBA00007843"/>
    </source>
</evidence>
<reference evidence="5" key="1">
    <citation type="journal article" date="2023" name="Plant J.">
        <title>The genome of the king protea, Protea cynaroides.</title>
        <authorList>
            <person name="Chang J."/>
            <person name="Duong T.A."/>
            <person name="Schoeman C."/>
            <person name="Ma X."/>
            <person name="Roodt D."/>
            <person name="Barker N."/>
            <person name="Li Z."/>
            <person name="Van de Peer Y."/>
            <person name="Mizrachi E."/>
        </authorList>
    </citation>
    <scope>NUCLEOTIDE SEQUENCE</scope>
    <source>
        <tissue evidence="5">Young leaves</tissue>
    </source>
</reference>
<dbReference type="PROSITE" id="PS50213">
    <property type="entry name" value="FAS1"/>
    <property type="match status" value="2"/>
</dbReference>
<comment type="similarity">
    <text evidence="1">Belongs to the fasciclin-like AGP family.</text>
</comment>
<dbReference type="OrthoDB" id="1893649at2759"/>
<proteinExistence type="inferred from homology"/>
<dbReference type="InterPro" id="IPR052806">
    <property type="entry name" value="Fasciclin-like_AGP"/>
</dbReference>
<keyword evidence="6" id="KW-1185">Reference proteome</keyword>
<comment type="caution">
    <text evidence="5">The sequence shown here is derived from an EMBL/GenBank/DDBJ whole genome shotgun (WGS) entry which is preliminary data.</text>
</comment>
<dbReference type="Pfam" id="PF02469">
    <property type="entry name" value="Fasciclin"/>
    <property type="match status" value="2"/>
</dbReference>
<sequence length="347" mass="38362">MAALSPFSLILFSLILFSLYCTSVVAIPFETVQDAVEILADSGFLSMSLTFELVGQTLIPNSSYGTIFSPPDAAFIHSGQPSIDLLQYHVVPLTISVESLRTLPYGTKIPTLYQNHSLIVTTSASDQQISLNNVKINELSIFYDGSLVIFGIDNFFDPSFKISSHSLLSDSPNNDIHCTVPYFHDPALDPDSFAVASYNIRYKGYSVMASFLELQLPLSVDQRKLTIFAPVDEAMKDYTGVSGRYSAVFLRHVLPCRFTWSDLVKLDNGAILQTLLSGFTINVTRSGDTVLLNGFSVNFPDLYYRDWLVVHGISQILTLPGEQEPTPDSQAEFNDNFKRSGPGSTEF</sequence>
<dbReference type="SUPFAM" id="SSF82153">
    <property type="entry name" value="FAS1 domain"/>
    <property type="match status" value="2"/>
</dbReference>
<keyword evidence="3" id="KW-0732">Signal</keyword>
<dbReference type="EMBL" id="JAMYWD010000004">
    <property type="protein sequence ID" value="KAJ4973472.1"/>
    <property type="molecule type" value="Genomic_DNA"/>
</dbReference>
<feature type="signal peptide" evidence="3">
    <location>
        <begin position="1"/>
        <end position="26"/>
    </location>
</feature>
<feature type="chain" id="PRO_5040452913" description="FAS1 domain-containing protein" evidence="3">
    <location>
        <begin position="27"/>
        <end position="347"/>
    </location>
</feature>
<accession>A0A9Q0KMW9</accession>
<feature type="domain" description="FAS1" evidence="4">
    <location>
        <begin position="32"/>
        <end position="160"/>
    </location>
</feature>
<dbReference type="InterPro" id="IPR000782">
    <property type="entry name" value="FAS1_domain"/>
</dbReference>
<gene>
    <name evidence="5" type="ORF">NE237_006646</name>
</gene>
<dbReference type="SMART" id="SM00554">
    <property type="entry name" value="FAS1"/>
    <property type="match status" value="2"/>
</dbReference>
<feature type="region of interest" description="Disordered" evidence="2">
    <location>
        <begin position="321"/>
        <end position="347"/>
    </location>
</feature>
<name>A0A9Q0KMW9_9MAGN</name>
<feature type="domain" description="FAS1" evidence="4">
    <location>
        <begin position="192"/>
        <end position="317"/>
    </location>
</feature>
<dbReference type="InterPro" id="IPR036378">
    <property type="entry name" value="FAS1_dom_sf"/>
</dbReference>
<organism evidence="5 6">
    <name type="scientific">Protea cynaroides</name>
    <dbReference type="NCBI Taxonomy" id="273540"/>
    <lineage>
        <taxon>Eukaryota</taxon>
        <taxon>Viridiplantae</taxon>
        <taxon>Streptophyta</taxon>
        <taxon>Embryophyta</taxon>
        <taxon>Tracheophyta</taxon>
        <taxon>Spermatophyta</taxon>
        <taxon>Magnoliopsida</taxon>
        <taxon>Proteales</taxon>
        <taxon>Proteaceae</taxon>
        <taxon>Protea</taxon>
    </lineage>
</organism>
<dbReference type="PANTHER" id="PTHR33985">
    <property type="entry name" value="OS02G0491300 PROTEIN-RELATED"/>
    <property type="match status" value="1"/>
</dbReference>
<evidence type="ECO:0000313" key="6">
    <source>
        <dbReference type="Proteomes" id="UP001141806"/>
    </source>
</evidence>
<evidence type="ECO:0000256" key="2">
    <source>
        <dbReference type="SAM" id="MobiDB-lite"/>
    </source>
</evidence>
<dbReference type="Proteomes" id="UP001141806">
    <property type="component" value="Unassembled WGS sequence"/>
</dbReference>